<evidence type="ECO:0000259" key="9">
    <source>
        <dbReference type="PROSITE" id="PS51096"/>
    </source>
</evidence>
<dbReference type="Pfam" id="PF03610">
    <property type="entry name" value="EIIA-man"/>
    <property type="match status" value="1"/>
</dbReference>
<evidence type="ECO:0000256" key="5">
    <source>
        <dbReference type="ARBA" id="ARBA00022679"/>
    </source>
</evidence>
<keyword evidence="4 10" id="KW-0762">Sugar transport</keyword>
<dbReference type="CDD" id="cd00006">
    <property type="entry name" value="PTS_IIA_man"/>
    <property type="match status" value="1"/>
</dbReference>
<dbReference type="PANTHER" id="PTHR33799">
    <property type="entry name" value="PTS PERMEASE-RELATED-RELATED"/>
    <property type="match status" value="1"/>
</dbReference>
<dbReference type="GO" id="GO:0016020">
    <property type="term" value="C:membrane"/>
    <property type="evidence" value="ECO:0007669"/>
    <property type="project" value="InterPro"/>
</dbReference>
<comment type="subcellular location">
    <subcellularLocation>
        <location evidence="1">Cytoplasm</location>
    </subcellularLocation>
</comment>
<keyword evidence="5" id="KW-0808">Transferase</keyword>
<evidence type="ECO:0000313" key="11">
    <source>
        <dbReference type="Proteomes" id="UP000316639"/>
    </source>
</evidence>
<keyword evidence="11" id="KW-1185">Reference proteome</keyword>
<feature type="domain" description="PTS EIIA type-4" evidence="9">
    <location>
        <begin position="129"/>
        <end position="248"/>
    </location>
</feature>
<dbReference type="Proteomes" id="UP000316639">
    <property type="component" value="Unassembled WGS sequence"/>
</dbReference>
<evidence type="ECO:0000313" key="10">
    <source>
        <dbReference type="EMBL" id="TWP54189.1"/>
    </source>
</evidence>
<dbReference type="AlphaFoldDB" id="A0A563F2P5"/>
<keyword evidence="3" id="KW-0963">Cytoplasm</keyword>
<comment type="caution">
    <text evidence="10">The sequence shown here is derived from an EMBL/GenBank/DDBJ whole genome shotgun (WGS) entry which is preliminary data.</text>
</comment>
<evidence type="ECO:0000256" key="6">
    <source>
        <dbReference type="ARBA" id="ARBA00022683"/>
    </source>
</evidence>
<dbReference type="EMBL" id="VOBR01000001">
    <property type="protein sequence ID" value="TWP54189.1"/>
    <property type="molecule type" value="Genomic_DNA"/>
</dbReference>
<dbReference type="InterPro" id="IPR036662">
    <property type="entry name" value="PTS_EIIA_man-typ_sf"/>
</dbReference>
<proteinExistence type="predicted"/>
<dbReference type="GO" id="GO:0005737">
    <property type="term" value="C:cytoplasm"/>
    <property type="evidence" value="ECO:0007669"/>
    <property type="project" value="UniProtKB-SubCell"/>
</dbReference>
<name>A0A563F2P5_9PSEU</name>
<evidence type="ECO:0000256" key="1">
    <source>
        <dbReference type="ARBA" id="ARBA00004496"/>
    </source>
</evidence>
<dbReference type="InterPro" id="IPR051471">
    <property type="entry name" value="Bacterial_PTS_sugar_comp"/>
</dbReference>
<dbReference type="GO" id="GO:0009401">
    <property type="term" value="P:phosphoenolpyruvate-dependent sugar phosphotransferase system"/>
    <property type="evidence" value="ECO:0007669"/>
    <property type="project" value="UniProtKB-KW"/>
</dbReference>
<evidence type="ECO:0000256" key="7">
    <source>
        <dbReference type="ARBA" id="ARBA00022777"/>
    </source>
</evidence>
<reference evidence="10 11" key="1">
    <citation type="submission" date="2019-07" db="EMBL/GenBank/DDBJ databases">
        <title>Lentzea xizangensis sp. nov., isolated from Qinghai-Tibetan Plateau Soils.</title>
        <authorList>
            <person name="Huang J."/>
        </authorList>
    </citation>
    <scope>NUCLEOTIDE SEQUENCE [LARGE SCALE GENOMIC DNA]</scope>
    <source>
        <strain evidence="10 11">FXJ1.1311</strain>
    </source>
</reference>
<dbReference type="OrthoDB" id="3183705at2"/>
<dbReference type="GO" id="GO:0016301">
    <property type="term" value="F:kinase activity"/>
    <property type="evidence" value="ECO:0007669"/>
    <property type="project" value="UniProtKB-KW"/>
</dbReference>
<dbReference type="InterPro" id="IPR004701">
    <property type="entry name" value="PTS_EIIA_man-typ"/>
</dbReference>
<protein>
    <submittedName>
        <fullName evidence="10">PTS sugar transporter subunit IIA</fullName>
    </submittedName>
</protein>
<feature type="compositionally biased region" description="Basic residues" evidence="8">
    <location>
        <begin position="23"/>
        <end position="36"/>
    </location>
</feature>
<gene>
    <name evidence="10" type="ORF">FKR81_01095</name>
</gene>
<evidence type="ECO:0000256" key="4">
    <source>
        <dbReference type="ARBA" id="ARBA00022597"/>
    </source>
</evidence>
<keyword evidence="2" id="KW-0813">Transport</keyword>
<dbReference type="SUPFAM" id="SSF53062">
    <property type="entry name" value="PTS system fructose IIA component-like"/>
    <property type="match status" value="1"/>
</dbReference>
<evidence type="ECO:0000256" key="2">
    <source>
        <dbReference type="ARBA" id="ARBA00022448"/>
    </source>
</evidence>
<feature type="compositionally biased region" description="Basic and acidic residues" evidence="8">
    <location>
        <begin position="37"/>
        <end position="48"/>
    </location>
</feature>
<dbReference type="PANTHER" id="PTHR33799:SF1">
    <property type="entry name" value="PTS SYSTEM MANNOSE-SPECIFIC EIIAB COMPONENT-RELATED"/>
    <property type="match status" value="1"/>
</dbReference>
<feature type="compositionally biased region" description="Basic and acidic residues" evidence="8">
    <location>
        <begin position="11"/>
        <end position="22"/>
    </location>
</feature>
<dbReference type="InterPro" id="IPR033887">
    <property type="entry name" value="PTS_IIA_man"/>
</dbReference>
<sequence>MGLPAGLEAGRAARDRCADEAHRGRHGARAHRARRVHPVDRQDRDHADLPAAGRRAGHEHRAGDQGPGAAGRGAAVPAARARDGRDLSADQEVPPQAGLDHLDRGRHRVVARLARLVRSRAAGGAEVTAPQVVLVGHGALPSGVRDAVELILGAQSRLHAVELPPEMAPEGLRDELVRVLDGGGEAVVLTDVFGGTPHNVAAVVASLRDNVEVLTGMNLPMLVEVLTSRAATAAELAEVALNAGRGGIMHVSLMSRATDG</sequence>
<organism evidence="10 11">
    <name type="scientific">Lentzea tibetensis</name>
    <dbReference type="NCBI Taxonomy" id="2591470"/>
    <lineage>
        <taxon>Bacteria</taxon>
        <taxon>Bacillati</taxon>
        <taxon>Actinomycetota</taxon>
        <taxon>Actinomycetes</taxon>
        <taxon>Pseudonocardiales</taxon>
        <taxon>Pseudonocardiaceae</taxon>
        <taxon>Lentzea</taxon>
    </lineage>
</organism>
<dbReference type="Gene3D" id="3.40.50.510">
    <property type="entry name" value="Phosphotransferase system, mannose-type IIA component"/>
    <property type="match status" value="1"/>
</dbReference>
<accession>A0A563F2P5</accession>
<keyword evidence="7" id="KW-0418">Kinase</keyword>
<evidence type="ECO:0000256" key="3">
    <source>
        <dbReference type="ARBA" id="ARBA00022490"/>
    </source>
</evidence>
<dbReference type="PROSITE" id="PS51096">
    <property type="entry name" value="PTS_EIIA_TYPE_4"/>
    <property type="match status" value="1"/>
</dbReference>
<feature type="region of interest" description="Disordered" evidence="8">
    <location>
        <begin position="1"/>
        <end position="102"/>
    </location>
</feature>
<evidence type="ECO:0000256" key="8">
    <source>
        <dbReference type="SAM" id="MobiDB-lite"/>
    </source>
</evidence>
<keyword evidence="6" id="KW-0598">Phosphotransferase system</keyword>